<dbReference type="CDD" id="cd06987">
    <property type="entry name" value="cupin_MAE_RS03005"/>
    <property type="match status" value="1"/>
</dbReference>
<evidence type="ECO:0000313" key="3">
    <source>
        <dbReference type="Proteomes" id="UP000276128"/>
    </source>
</evidence>
<dbReference type="Proteomes" id="UP000276128">
    <property type="component" value="Unassembled WGS sequence"/>
</dbReference>
<dbReference type="OrthoDB" id="9797047at2"/>
<dbReference type="Pfam" id="PF07883">
    <property type="entry name" value="Cupin_2"/>
    <property type="match status" value="1"/>
</dbReference>
<keyword evidence="3" id="KW-1185">Reference proteome</keyword>
<dbReference type="RefSeq" id="WP_126139195.1">
    <property type="nucleotide sequence ID" value="NZ_RXHU01000002.1"/>
</dbReference>
<dbReference type="InterPro" id="IPR013096">
    <property type="entry name" value="Cupin_2"/>
</dbReference>
<dbReference type="InterPro" id="IPR014710">
    <property type="entry name" value="RmlC-like_jellyroll"/>
</dbReference>
<dbReference type="Gene3D" id="2.60.120.10">
    <property type="entry name" value="Jelly Rolls"/>
    <property type="match status" value="1"/>
</dbReference>
<name>A0A3S0BQA0_9BACL</name>
<sequence length="144" mass="15275">MSIPGLIAGHFTACPVHKISAADSNKFVLLCDGTQTSFVSVVEIFDEGGQTPPNEHSGAVEYFYVLHGEGIAVVGDQEMGIKTGSFFIVPPGNNHQVRNTGASRLYVLTTMIPDEAFSDLIKSGPVAELDEADLAILNGLQLAK</sequence>
<gene>
    <name evidence="2" type="ORF">EJQ19_00195</name>
</gene>
<dbReference type="PANTHER" id="PTHR43346">
    <property type="entry name" value="LIGAND BINDING DOMAIN PROTEIN, PUTATIVE (AFU_ORTHOLOGUE AFUA_6G14370)-RELATED"/>
    <property type="match status" value="1"/>
</dbReference>
<dbReference type="SUPFAM" id="SSF51182">
    <property type="entry name" value="RmlC-like cupins"/>
    <property type="match status" value="1"/>
</dbReference>
<reference evidence="2 3" key="1">
    <citation type="submission" date="2018-12" db="EMBL/GenBank/DDBJ databases">
        <title>Bacillus ochoae sp. nov., Paenibacillus whitsoniae sp. nov., Paenibacillus spiritus sp. nov. Isolated from the Mars Exploration Rover during spacecraft assembly.</title>
        <authorList>
            <person name="Seuylemezian A."/>
            <person name="Vaishampayan P."/>
        </authorList>
    </citation>
    <scope>NUCLEOTIDE SEQUENCE [LARGE SCALE GENOMIC DNA]</scope>
    <source>
        <strain evidence="2 3">MER 54</strain>
    </source>
</reference>
<proteinExistence type="predicted"/>
<dbReference type="InterPro" id="IPR052538">
    <property type="entry name" value="Flavonoid_dioxygenase-like"/>
</dbReference>
<feature type="domain" description="Cupin type-2" evidence="1">
    <location>
        <begin position="42"/>
        <end position="109"/>
    </location>
</feature>
<organism evidence="2 3">
    <name type="scientific">Paenibacillus whitsoniae</name>
    <dbReference type="NCBI Taxonomy" id="2496558"/>
    <lineage>
        <taxon>Bacteria</taxon>
        <taxon>Bacillati</taxon>
        <taxon>Bacillota</taxon>
        <taxon>Bacilli</taxon>
        <taxon>Bacillales</taxon>
        <taxon>Paenibacillaceae</taxon>
        <taxon>Paenibacillus</taxon>
    </lineage>
</organism>
<protein>
    <submittedName>
        <fullName evidence="2">Cupin domain-containing protein</fullName>
    </submittedName>
</protein>
<accession>A0A3S0BQA0</accession>
<evidence type="ECO:0000259" key="1">
    <source>
        <dbReference type="Pfam" id="PF07883"/>
    </source>
</evidence>
<evidence type="ECO:0000313" key="2">
    <source>
        <dbReference type="EMBL" id="RTE11765.1"/>
    </source>
</evidence>
<dbReference type="AlphaFoldDB" id="A0A3S0BQA0"/>
<dbReference type="PANTHER" id="PTHR43346:SF1">
    <property type="entry name" value="QUERCETIN 2,3-DIOXYGENASE-RELATED"/>
    <property type="match status" value="1"/>
</dbReference>
<comment type="caution">
    <text evidence="2">The sequence shown here is derived from an EMBL/GenBank/DDBJ whole genome shotgun (WGS) entry which is preliminary data.</text>
</comment>
<dbReference type="InterPro" id="IPR011051">
    <property type="entry name" value="RmlC_Cupin_sf"/>
</dbReference>
<dbReference type="EMBL" id="RXHU01000002">
    <property type="protein sequence ID" value="RTE11765.1"/>
    <property type="molecule type" value="Genomic_DNA"/>
</dbReference>